<keyword evidence="2" id="KW-0436">Ligase</keyword>
<dbReference type="GO" id="GO:0016405">
    <property type="term" value="F:CoA-ligase activity"/>
    <property type="evidence" value="ECO:0007669"/>
    <property type="project" value="UniProtKB-ARBA"/>
</dbReference>
<proteinExistence type="inferred from homology"/>
<gene>
    <name evidence="7" type="ORF">H8S09_00070</name>
</gene>
<evidence type="ECO:0000259" key="5">
    <source>
        <dbReference type="Pfam" id="PF00501"/>
    </source>
</evidence>
<dbReference type="AlphaFoldDB" id="A0A8I0DSH0"/>
<dbReference type="Proteomes" id="UP000615234">
    <property type="component" value="Unassembled WGS sequence"/>
</dbReference>
<feature type="domain" description="AMP-dependent synthetase/ligase" evidence="5">
    <location>
        <begin position="47"/>
        <end position="403"/>
    </location>
</feature>
<evidence type="ECO:0000256" key="4">
    <source>
        <dbReference type="ARBA" id="ARBA00022840"/>
    </source>
</evidence>
<dbReference type="GO" id="GO:0004321">
    <property type="term" value="F:fatty-acyl-CoA synthase activity"/>
    <property type="evidence" value="ECO:0007669"/>
    <property type="project" value="TreeGrafter"/>
</dbReference>
<keyword evidence="8" id="KW-1185">Reference proteome</keyword>
<dbReference type="GO" id="GO:0006637">
    <property type="term" value="P:acyl-CoA metabolic process"/>
    <property type="evidence" value="ECO:0007669"/>
    <property type="project" value="TreeGrafter"/>
</dbReference>
<dbReference type="InterPro" id="IPR042099">
    <property type="entry name" value="ANL_N_sf"/>
</dbReference>
<dbReference type="GO" id="GO:0015645">
    <property type="term" value="F:fatty acid ligase activity"/>
    <property type="evidence" value="ECO:0007669"/>
    <property type="project" value="TreeGrafter"/>
</dbReference>
<evidence type="ECO:0000256" key="2">
    <source>
        <dbReference type="ARBA" id="ARBA00022598"/>
    </source>
</evidence>
<accession>A0A8I0DSH0</accession>
<reference evidence="7 8" key="1">
    <citation type="submission" date="2020-08" db="EMBL/GenBank/DDBJ databases">
        <title>Genome public.</title>
        <authorList>
            <person name="Liu C."/>
            <person name="Sun Q."/>
        </authorList>
    </citation>
    <scope>NUCLEOTIDE SEQUENCE [LARGE SCALE GENOMIC DNA]</scope>
    <source>
        <strain evidence="7 8">NSJ-10</strain>
    </source>
</reference>
<keyword evidence="4" id="KW-0067">ATP-binding</keyword>
<comment type="similarity">
    <text evidence="1">Belongs to the ATP-dependent AMP-binding enzyme family.</text>
</comment>
<comment type="caution">
    <text evidence="7">The sequence shown here is derived from an EMBL/GenBank/DDBJ whole genome shotgun (WGS) entry which is preliminary data.</text>
</comment>
<protein>
    <submittedName>
        <fullName evidence="7">AMP-binding protein</fullName>
    </submittedName>
</protein>
<dbReference type="EMBL" id="JACOOX010000001">
    <property type="protein sequence ID" value="MBC5661299.1"/>
    <property type="molecule type" value="Genomic_DNA"/>
</dbReference>
<keyword evidence="3" id="KW-0547">Nucleotide-binding</keyword>
<evidence type="ECO:0000256" key="3">
    <source>
        <dbReference type="ARBA" id="ARBA00022741"/>
    </source>
</evidence>
<dbReference type="InterPro" id="IPR025110">
    <property type="entry name" value="AMP-bd_C"/>
</dbReference>
<dbReference type="InterPro" id="IPR051087">
    <property type="entry name" value="Mitochondrial_ACSM"/>
</dbReference>
<dbReference type="Gene3D" id="3.40.50.12780">
    <property type="entry name" value="N-terminal domain of ligase-like"/>
    <property type="match status" value="1"/>
</dbReference>
<dbReference type="InterPro" id="IPR000873">
    <property type="entry name" value="AMP-dep_synth/lig_dom"/>
</dbReference>
<evidence type="ECO:0000313" key="8">
    <source>
        <dbReference type="Proteomes" id="UP000615234"/>
    </source>
</evidence>
<sequence length="557" mass="63428">MITELKPEEGIAGKFVKTAFDENGVLSKIEFTNDETFNFAFDVVDALAEKTPDKTALIYVSRDKEEKKFTFKEIKEYSNMAANYYKSLGIKKGDRVLLVLKRHYQFWFTILALHKIGAVAIPATNILKVEDYRYRIEAANVKAVVCTADDKIPDAMAAIDPDDKVIKVIVNGEREHFHPFDKDILSFSKEFARPTGEDTVYAHDTMIIMFTSGTTKHPKMVAHNHLYALGHYITARYWHNVKTDGIHFTVSDTGWGKALWGKLYGQWLCETCIFVYDFDVFSADNIMKLVEQYKITTFCAPPTLYRILVKMDLSKYDLSALTYCTTAGEALNPEVFYKFKEMTGFTIFEGFGQTETTLAIGNLKNTTPRPGSMGKASPLYDVHIMRPDGTLADVDETGEIVIKIADGEPYGLFSTYNNDEKMTKEVKHDGYYHMGDTAYMDKDGYFWFVGRVDDIIKVAGYRVGPFEIENEIMKIPYVLECAVTAIPDGTRGQAIKATIVLTEGTVGDDNLKKELKRYFKENMASYKRPRVIEFVDEMPKTISGKVRRVEIKEKDWK</sequence>
<evidence type="ECO:0000313" key="7">
    <source>
        <dbReference type="EMBL" id="MBC5661299.1"/>
    </source>
</evidence>
<evidence type="ECO:0000259" key="6">
    <source>
        <dbReference type="Pfam" id="PF13193"/>
    </source>
</evidence>
<dbReference type="InterPro" id="IPR045851">
    <property type="entry name" value="AMP-bd_C_sf"/>
</dbReference>
<dbReference type="Gene3D" id="3.30.300.30">
    <property type="match status" value="1"/>
</dbReference>
<evidence type="ECO:0000256" key="1">
    <source>
        <dbReference type="ARBA" id="ARBA00006432"/>
    </source>
</evidence>
<dbReference type="PANTHER" id="PTHR43605">
    <property type="entry name" value="ACYL-COENZYME A SYNTHETASE"/>
    <property type="match status" value="1"/>
</dbReference>
<dbReference type="Pfam" id="PF13193">
    <property type="entry name" value="AMP-binding_C"/>
    <property type="match status" value="1"/>
</dbReference>
<organism evidence="7 8">
    <name type="scientific">Coprococcus hominis</name>
    <name type="common">ex Liu et al. 2022</name>
    <dbReference type="NCBI Taxonomy" id="2763039"/>
    <lineage>
        <taxon>Bacteria</taxon>
        <taxon>Bacillati</taxon>
        <taxon>Bacillota</taxon>
        <taxon>Clostridia</taxon>
        <taxon>Lachnospirales</taxon>
        <taxon>Lachnospiraceae</taxon>
        <taxon>Coprococcus</taxon>
    </lineage>
</organism>
<dbReference type="Pfam" id="PF00501">
    <property type="entry name" value="AMP-binding"/>
    <property type="match status" value="1"/>
</dbReference>
<dbReference type="SUPFAM" id="SSF56801">
    <property type="entry name" value="Acetyl-CoA synthetase-like"/>
    <property type="match status" value="1"/>
</dbReference>
<feature type="domain" description="AMP-binding enzyme C-terminal" evidence="6">
    <location>
        <begin position="467"/>
        <end position="545"/>
    </location>
</feature>
<dbReference type="PANTHER" id="PTHR43605:SF10">
    <property type="entry name" value="ACYL-COA SYNTHETASE MEDIUM CHAIN FAMILY MEMBER 3"/>
    <property type="match status" value="1"/>
</dbReference>
<dbReference type="RefSeq" id="WP_117784457.1">
    <property type="nucleotide sequence ID" value="NZ_JACOOX010000001.1"/>
</dbReference>
<dbReference type="GO" id="GO:0006633">
    <property type="term" value="P:fatty acid biosynthetic process"/>
    <property type="evidence" value="ECO:0007669"/>
    <property type="project" value="TreeGrafter"/>
</dbReference>
<dbReference type="GO" id="GO:0005524">
    <property type="term" value="F:ATP binding"/>
    <property type="evidence" value="ECO:0007669"/>
    <property type="project" value="UniProtKB-KW"/>
</dbReference>
<name>A0A8I0DSH0_9FIRM</name>